<reference evidence="8" key="1">
    <citation type="submission" date="2016-11" db="UniProtKB">
        <authorList>
            <consortium name="WormBaseParasite"/>
        </authorList>
    </citation>
    <scope>IDENTIFICATION</scope>
</reference>
<name>A0A1I8A6V1_9BILA</name>
<protein>
    <recommendedName>
        <fullName evidence="6">Dolichyl-diphosphooligosaccharide-protein glycosyltransferase subunit TMEM258</fullName>
    </recommendedName>
    <alternativeName>
        <fullName evidence="6">Transmembrane protein 258</fullName>
    </alternativeName>
</protein>
<evidence type="ECO:0000256" key="4">
    <source>
        <dbReference type="ARBA" id="ARBA00022989"/>
    </source>
</evidence>
<evidence type="ECO:0000256" key="2">
    <source>
        <dbReference type="ARBA" id="ARBA00009825"/>
    </source>
</evidence>
<accession>A0A1I8A6V1</accession>
<evidence type="ECO:0000256" key="5">
    <source>
        <dbReference type="ARBA" id="ARBA00023136"/>
    </source>
</evidence>
<proteinExistence type="inferred from homology"/>
<keyword evidence="3 6" id="KW-0812">Transmembrane</keyword>
<dbReference type="Proteomes" id="UP000095287">
    <property type="component" value="Unplaced"/>
</dbReference>
<dbReference type="AlphaFoldDB" id="A0A1I8A6V1"/>
<keyword evidence="5 6" id="KW-0472">Membrane</keyword>
<comment type="subcellular location">
    <subcellularLocation>
        <location evidence="1 6">Membrane</location>
        <topology evidence="1 6">Multi-pass membrane protein</topology>
    </subcellularLocation>
</comment>
<evidence type="ECO:0000313" key="7">
    <source>
        <dbReference type="Proteomes" id="UP000095287"/>
    </source>
</evidence>
<feature type="transmembrane region" description="Helical" evidence="6">
    <location>
        <begin position="54"/>
        <end position="77"/>
    </location>
</feature>
<dbReference type="GO" id="GO:0008250">
    <property type="term" value="C:oligosaccharyltransferase complex"/>
    <property type="evidence" value="ECO:0007669"/>
    <property type="project" value="UniProtKB-UniRule"/>
</dbReference>
<sequence>MEAAKFVPYYAPVSEASFPGCAGFFLVLGLLFMAYFLVVEVTSSKKDRNIVKEFLLAVTAAGFLGFGTVFMMLWVGIYI</sequence>
<dbReference type="Pfam" id="PF05251">
    <property type="entry name" value="Ost5"/>
    <property type="match status" value="1"/>
</dbReference>
<dbReference type="InterPro" id="IPR007915">
    <property type="entry name" value="TMEM258/Ost5"/>
</dbReference>
<organism evidence="7 8">
    <name type="scientific">Steinernema glaseri</name>
    <dbReference type="NCBI Taxonomy" id="37863"/>
    <lineage>
        <taxon>Eukaryota</taxon>
        <taxon>Metazoa</taxon>
        <taxon>Ecdysozoa</taxon>
        <taxon>Nematoda</taxon>
        <taxon>Chromadorea</taxon>
        <taxon>Rhabditida</taxon>
        <taxon>Tylenchina</taxon>
        <taxon>Panagrolaimomorpha</taxon>
        <taxon>Strongyloidoidea</taxon>
        <taxon>Steinernematidae</taxon>
        <taxon>Steinernema</taxon>
    </lineage>
</organism>
<keyword evidence="4 6" id="KW-1133">Transmembrane helix</keyword>
<comment type="similarity">
    <text evidence="2 6">Belongs to the OST5 family.</text>
</comment>
<dbReference type="WBParaSite" id="L893_g33182.t1">
    <property type="protein sequence ID" value="L893_g33182.t1"/>
    <property type="gene ID" value="L893_g33182"/>
</dbReference>
<comment type="function">
    <text evidence="6">Subunit of the oligosaccharyl transferase (OST) complex that catalyzes the initial transfer of a defined glycan (Glc(3)Man(9)GlcNAc(2) in eukaryotes) from the lipid carrier dolichol-pyrophosphate to an asparagine residue within an Asn-X-Ser/Thr consensus motif in nascent polypeptide chains, the first step in protein N-glycosylation. N-glycosylation occurs cotranslationally and the complex associates with the Sec61 complex at the channel-forming translocon complex that mediates protein translocation across the endoplasmic reticulum (ER). All subunits are required for a maximal enzyme activity.</text>
</comment>
<feature type="transmembrane region" description="Helical" evidence="6">
    <location>
        <begin position="22"/>
        <end position="42"/>
    </location>
</feature>
<dbReference type="GO" id="GO:0006487">
    <property type="term" value="P:protein N-linked glycosylation"/>
    <property type="evidence" value="ECO:0007669"/>
    <property type="project" value="UniProtKB-UniRule"/>
</dbReference>
<evidence type="ECO:0000256" key="3">
    <source>
        <dbReference type="ARBA" id="ARBA00022692"/>
    </source>
</evidence>
<comment type="subunit">
    <text evidence="6">Component of the oligosaccharyltransferase (OST) complex.</text>
</comment>
<evidence type="ECO:0000313" key="8">
    <source>
        <dbReference type="WBParaSite" id="L893_g33182.t1"/>
    </source>
</evidence>
<evidence type="ECO:0000256" key="6">
    <source>
        <dbReference type="RuleBase" id="RU367008"/>
    </source>
</evidence>
<evidence type="ECO:0000256" key="1">
    <source>
        <dbReference type="ARBA" id="ARBA00004141"/>
    </source>
</evidence>
<keyword evidence="7" id="KW-1185">Reference proteome</keyword>
<dbReference type="PANTHER" id="PTHR13636">
    <property type="entry name" value="TRANSMEMBRANE PROTEIN 258"/>
    <property type="match status" value="1"/>
</dbReference>